<name>J3NLE7_GAET3</name>
<gene>
    <name evidence="2" type="primary">20342554</name>
    <name evidence="1" type="ORF">GGTG_02096</name>
</gene>
<dbReference type="VEuPathDB" id="FungiDB:GGTG_02096"/>
<evidence type="ECO:0000313" key="1">
    <source>
        <dbReference type="EMBL" id="EJT82122.1"/>
    </source>
</evidence>
<reference evidence="2" key="4">
    <citation type="journal article" date="2015" name="G3 (Bethesda)">
        <title>Genome sequences of three phytopathogenic species of the Magnaporthaceae family of fungi.</title>
        <authorList>
            <person name="Okagaki L.H."/>
            <person name="Nunes C.C."/>
            <person name="Sailsbery J."/>
            <person name="Clay B."/>
            <person name="Brown D."/>
            <person name="John T."/>
            <person name="Oh Y."/>
            <person name="Young N."/>
            <person name="Fitzgerald M."/>
            <person name="Haas B.J."/>
            <person name="Zeng Q."/>
            <person name="Young S."/>
            <person name="Adiconis X."/>
            <person name="Fan L."/>
            <person name="Levin J.Z."/>
            <person name="Mitchell T.K."/>
            <person name="Okubara P.A."/>
            <person name="Farman M.L."/>
            <person name="Kohn L.M."/>
            <person name="Birren B."/>
            <person name="Ma L.-J."/>
            <person name="Dean R.A."/>
        </authorList>
    </citation>
    <scope>NUCLEOTIDE SEQUENCE</scope>
    <source>
        <strain evidence="2">R3-111a-1</strain>
    </source>
</reference>
<dbReference type="InterPro" id="IPR036866">
    <property type="entry name" value="RibonucZ/Hydroxyglut_hydro"/>
</dbReference>
<protein>
    <recommendedName>
        <fullName evidence="4">Metallo-beta-lactamase domain-containing protein</fullName>
    </recommendedName>
</protein>
<reference evidence="1" key="2">
    <citation type="submission" date="2010-07" db="EMBL/GenBank/DDBJ databases">
        <authorList>
            <consortium name="The Broad Institute Genome Sequencing Platform"/>
            <consortium name="Broad Institute Genome Sequencing Center for Infectious Disease"/>
            <person name="Ma L.-J."/>
            <person name="Dead R."/>
            <person name="Young S."/>
            <person name="Zeng Q."/>
            <person name="Koehrsen M."/>
            <person name="Alvarado L."/>
            <person name="Berlin A."/>
            <person name="Chapman S.B."/>
            <person name="Chen Z."/>
            <person name="Freedman E."/>
            <person name="Gellesch M."/>
            <person name="Goldberg J."/>
            <person name="Griggs A."/>
            <person name="Gujja S."/>
            <person name="Heilman E.R."/>
            <person name="Heiman D."/>
            <person name="Hepburn T."/>
            <person name="Howarth C."/>
            <person name="Jen D."/>
            <person name="Larson L."/>
            <person name="Mehta T."/>
            <person name="Neiman D."/>
            <person name="Pearson M."/>
            <person name="Roberts A."/>
            <person name="Saif S."/>
            <person name="Shea T."/>
            <person name="Shenoy N."/>
            <person name="Sisk P."/>
            <person name="Stolte C."/>
            <person name="Sykes S."/>
            <person name="Walk T."/>
            <person name="White J."/>
            <person name="Yandava C."/>
            <person name="Haas B."/>
            <person name="Nusbaum C."/>
            <person name="Birren B."/>
        </authorList>
    </citation>
    <scope>NUCLEOTIDE SEQUENCE</scope>
    <source>
        <strain evidence="1">R3-111a-1</strain>
    </source>
</reference>
<reference evidence="1" key="3">
    <citation type="submission" date="2010-09" db="EMBL/GenBank/DDBJ databases">
        <title>Annotation of Gaeumannomyces graminis var. tritici R3-111a-1.</title>
        <authorList>
            <consortium name="The Broad Institute Genome Sequencing Platform"/>
            <person name="Ma L.-J."/>
            <person name="Dead R."/>
            <person name="Young S.K."/>
            <person name="Zeng Q."/>
            <person name="Gargeya S."/>
            <person name="Fitzgerald M."/>
            <person name="Haas B."/>
            <person name="Abouelleil A."/>
            <person name="Alvarado L."/>
            <person name="Arachchi H.M."/>
            <person name="Berlin A."/>
            <person name="Brown A."/>
            <person name="Chapman S.B."/>
            <person name="Chen Z."/>
            <person name="Dunbar C."/>
            <person name="Freedman E."/>
            <person name="Gearin G."/>
            <person name="Gellesch M."/>
            <person name="Goldberg J."/>
            <person name="Griggs A."/>
            <person name="Gujja S."/>
            <person name="Heiman D."/>
            <person name="Howarth C."/>
            <person name="Larson L."/>
            <person name="Lui A."/>
            <person name="MacDonald P.J.P."/>
            <person name="Mehta T."/>
            <person name="Montmayeur A."/>
            <person name="Murphy C."/>
            <person name="Neiman D."/>
            <person name="Pearson M."/>
            <person name="Priest M."/>
            <person name="Roberts A."/>
            <person name="Saif S."/>
            <person name="Shea T."/>
            <person name="Shenoy N."/>
            <person name="Sisk P."/>
            <person name="Stolte C."/>
            <person name="Sykes S."/>
            <person name="Yandava C."/>
            <person name="Wortman J."/>
            <person name="Nusbaum C."/>
            <person name="Birren B."/>
        </authorList>
    </citation>
    <scope>NUCLEOTIDE SEQUENCE</scope>
    <source>
        <strain evidence="1">R3-111a-1</strain>
    </source>
</reference>
<dbReference type="OrthoDB" id="9971601at2759"/>
<dbReference type="PANTHER" id="PTHR36142">
    <property type="entry name" value="METALLO-HYDROLASE/OXIDOREDUCTASE SUPERFAMILY PROTEIN"/>
    <property type="match status" value="1"/>
</dbReference>
<reference evidence="3" key="1">
    <citation type="submission" date="2010-07" db="EMBL/GenBank/DDBJ databases">
        <title>The genome sequence of Gaeumannomyces graminis var. tritici strain R3-111a-1.</title>
        <authorList>
            <consortium name="The Broad Institute Genome Sequencing Platform"/>
            <person name="Ma L.-J."/>
            <person name="Dead R."/>
            <person name="Young S."/>
            <person name="Zeng Q."/>
            <person name="Koehrsen M."/>
            <person name="Alvarado L."/>
            <person name="Berlin A."/>
            <person name="Chapman S.B."/>
            <person name="Chen Z."/>
            <person name="Freedman E."/>
            <person name="Gellesch M."/>
            <person name="Goldberg J."/>
            <person name="Griggs A."/>
            <person name="Gujja S."/>
            <person name="Heilman E.R."/>
            <person name="Heiman D."/>
            <person name="Hepburn T."/>
            <person name="Howarth C."/>
            <person name="Jen D."/>
            <person name="Larson L."/>
            <person name="Mehta T."/>
            <person name="Neiman D."/>
            <person name="Pearson M."/>
            <person name="Roberts A."/>
            <person name="Saif S."/>
            <person name="Shea T."/>
            <person name="Shenoy N."/>
            <person name="Sisk P."/>
            <person name="Stolte C."/>
            <person name="Sykes S."/>
            <person name="Walk T."/>
            <person name="White J."/>
            <person name="Yandava C."/>
            <person name="Haas B."/>
            <person name="Nusbaum C."/>
            <person name="Birren B."/>
        </authorList>
    </citation>
    <scope>NUCLEOTIDE SEQUENCE [LARGE SCALE GENOMIC DNA]</scope>
    <source>
        <strain evidence="3">R3-111a-1</strain>
    </source>
</reference>
<dbReference type="AlphaFoldDB" id="J3NLE7"/>
<evidence type="ECO:0000313" key="2">
    <source>
        <dbReference type="EnsemblFungi" id="EJT82122"/>
    </source>
</evidence>
<keyword evidence="3" id="KW-1185">Reference proteome</keyword>
<evidence type="ECO:0008006" key="4">
    <source>
        <dbReference type="Google" id="ProtNLM"/>
    </source>
</evidence>
<dbReference type="STRING" id="644352.J3NLE7"/>
<reference evidence="2" key="5">
    <citation type="submission" date="2018-04" db="UniProtKB">
        <authorList>
            <consortium name="EnsemblFungi"/>
        </authorList>
    </citation>
    <scope>IDENTIFICATION</scope>
    <source>
        <strain evidence="2">R3-111a-1</strain>
    </source>
</reference>
<organism evidence="1">
    <name type="scientific">Gaeumannomyces tritici (strain R3-111a-1)</name>
    <name type="common">Wheat and barley take-all root rot fungus</name>
    <name type="synonym">Gaeumannomyces graminis var. tritici</name>
    <dbReference type="NCBI Taxonomy" id="644352"/>
    <lineage>
        <taxon>Eukaryota</taxon>
        <taxon>Fungi</taxon>
        <taxon>Dikarya</taxon>
        <taxon>Ascomycota</taxon>
        <taxon>Pezizomycotina</taxon>
        <taxon>Sordariomycetes</taxon>
        <taxon>Sordariomycetidae</taxon>
        <taxon>Magnaporthales</taxon>
        <taxon>Magnaporthaceae</taxon>
        <taxon>Gaeumannomyces</taxon>
    </lineage>
</organism>
<dbReference type="Gene3D" id="3.60.15.10">
    <property type="entry name" value="Ribonuclease Z/Hydroxyacylglutathione hydrolase-like"/>
    <property type="match status" value="1"/>
</dbReference>
<dbReference type="EMBL" id="GL385395">
    <property type="protein sequence ID" value="EJT82122.1"/>
    <property type="molecule type" value="Genomic_DNA"/>
</dbReference>
<dbReference type="PANTHER" id="PTHR36142:SF2">
    <property type="entry name" value="METALLO-HYDROLASE_OXIDOREDUCTASE SUPERFAMILY PROTEIN"/>
    <property type="match status" value="1"/>
</dbReference>
<dbReference type="EnsemblFungi" id="EJT82122">
    <property type="protein sequence ID" value="EJT82122"/>
    <property type="gene ID" value="GGTG_02096"/>
</dbReference>
<dbReference type="eggNOG" id="ENOG502RYFN">
    <property type="taxonomic scope" value="Eukaryota"/>
</dbReference>
<dbReference type="Proteomes" id="UP000006039">
    <property type="component" value="Unassembled WGS sequence"/>
</dbReference>
<dbReference type="GeneID" id="20342554"/>
<proteinExistence type="predicted"/>
<evidence type="ECO:0000313" key="3">
    <source>
        <dbReference type="Proteomes" id="UP000006039"/>
    </source>
</evidence>
<dbReference type="RefSeq" id="XP_009218131.1">
    <property type="nucleotide sequence ID" value="XM_009219867.1"/>
</dbReference>
<dbReference type="HOGENOM" id="CLU_047435_1_0_1"/>
<accession>J3NLE7</accession>
<sequence>MSSERRMPKECKQPIKISSRKAWKAALATPRPVLVHLNADTTWLIQLPYPRRAERPPPAGRSRFNLLLDPWLQGPQSDVASWFSTQWHVTEPSVATIAELNDALRELEGEDAAAVEDEGQGDAEGAPPCFVDAVVVSHEFTDHCHRATLEELPRATPVFATDEAARLIGSWGHFDTVITTPPFSNTSPTWKEALLACHPVLPPWLGVGRVVTPGNSLYYHSAIMIVFDAFDPETPSNKEAEAILYSPHGIEAGDLGFLPSVGLKTLALLHGMHDVRIWMTKQLNLGAHNGLRAVRASGARYWVATHDEVKVGVGLINWLLQRTAYTLKDAVEAEEARLRDTNGEEAVGDYQFIELASGDALMLV</sequence>